<dbReference type="AlphaFoldDB" id="X6NM04"/>
<dbReference type="Proteomes" id="UP000023152">
    <property type="component" value="Unassembled WGS sequence"/>
</dbReference>
<dbReference type="InterPro" id="IPR000651">
    <property type="entry name" value="Ras-like_Gua-exchang_fac_N"/>
</dbReference>
<keyword evidence="1 2" id="KW-0344">Guanine-nucleotide releasing factor</keyword>
<feature type="transmembrane region" description="Helical" evidence="3">
    <location>
        <begin position="147"/>
        <end position="171"/>
    </location>
</feature>
<dbReference type="GO" id="GO:0007265">
    <property type="term" value="P:Ras protein signal transduction"/>
    <property type="evidence" value="ECO:0007669"/>
    <property type="project" value="TreeGrafter"/>
</dbReference>
<sequence length="415" mass="48109">KKKKKELLYHWIHYYPSDFSDALLANTLVTFIEQSKQTTVKIGTLSKRWYRLLQLIQRRKPRMKENLVLTSSVSNLRINPKVSISDSNVMQYRFTDSFFPPKEMVAHLHGSVDLLQIQPSILADQLTLIDTEIYLQIEIRGYCSQNVLFFFFLLLCTCVHICIRIYIYIYMQGVQVHSLVFMYITLWTELTNCAWQNCDHLDSNLFPSDDVNTLSPETSPYFGNARSPDTVLNTSISDMTMLALNTSMVGERNSTTTTTTTTLTPTTSTPTITTIENQLHESPLHKLETSKLDAPNLLYMIDHVNRLSLWVATVILKEKTLAKQVAMCKYFYSVAHRCLQLNNIHSCTSIFAGICLDPVDRLKRVKKLLFEDETVKTYHNGITCVMNTEKNYRFYRKLFEQWFESEQFCVSLLKT</sequence>
<evidence type="ECO:0000313" key="6">
    <source>
        <dbReference type="EMBL" id="ETO26387.1"/>
    </source>
</evidence>
<dbReference type="PANTHER" id="PTHR23113">
    <property type="entry name" value="GUANINE NUCLEOTIDE EXCHANGE FACTOR"/>
    <property type="match status" value="1"/>
</dbReference>
<comment type="caution">
    <text evidence="6">The sequence shown here is derived from an EMBL/GenBank/DDBJ whole genome shotgun (WGS) entry which is preliminary data.</text>
</comment>
<dbReference type="InterPro" id="IPR008937">
    <property type="entry name" value="Ras-like_GEF"/>
</dbReference>
<accession>X6NM04</accession>
<feature type="domain" description="Ras-GEF" evidence="4">
    <location>
        <begin position="253"/>
        <end position="415"/>
    </location>
</feature>
<dbReference type="InterPro" id="IPR023578">
    <property type="entry name" value="Ras_GEF_dom_sf"/>
</dbReference>
<keyword evidence="7" id="KW-1185">Reference proteome</keyword>
<protein>
    <submittedName>
        <fullName evidence="6">RasGEF domain-containing protein</fullName>
    </submittedName>
</protein>
<feature type="non-terminal residue" evidence="6">
    <location>
        <position position="1"/>
    </location>
</feature>
<organism evidence="6 7">
    <name type="scientific">Reticulomyxa filosa</name>
    <dbReference type="NCBI Taxonomy" id="46433"/>
    <lineage>
        <taxon>Eukaryota</taxon>
        <taxon>Sar</taxon>
        <taxon>Rhizaria</taxon>
        <taxon>Retaria</taxon>
        <taxon>Foraminifera</taxon>
        <taxon>Monothalamids</taxon>
        <taxon>Reticulomyxidae</taxon>
        <taxon>Reticulomyxa</taxon>
    </lineage>
</organism>
<keyword evidence="3" id="KW-0812">Transmembrane</keyword>
<dbReference type="SUPFAM" id="SSF48366">
    <property type="entry name" value="Ras GEF"/>
    <property type="match status" value="1"/>
</dbReference>
<name>X6NM04_RETFI</name>
<gene>
    <name evidence="6" type="ORF">RFI_10748</name>
</gene>
<evidence type="ECO:0000256" key="3">
    <source>
        <dbReference type="SAM" id="Phobius"/>
    </source>
</evidence>
<dbReference type="GO" id="GO:0005085">
    <property type="term" value="F:guanyl-nucleotide exchange factor activity"/>
    <property type="evidence" value="ECO:0007669"/>
    <property type="project" value="UniProtKB-KW"/>
</dbReference>
<reference evidence="6 7" key="1">
    <citation type="journal article" date="2013" name="Curr. Biol.">
        <title>The Genome of the Foraminiferan Reticulomyxa filosa.</title>
        <authorList>
            <person name="Glockner G."/>
            <person name="Hulsmann N."/>
            <person name="Schleicher M."/>
            <person name="Noegel A.A."/>
            <person name="Eichinger L."/>
            <person name="Gallinger C."/>
            <person name="Pawlowski J."/>
            <person name="Sierra R."/>
            <person name="Euteneuer U."/>
            <person name="Pillet L."/>
            <person name="Moustafa A."/>
            <person name="Platzer M."/>
            <person name="Groth M."/>
            <person name="Szafranski K."/>
            <person name="Schliwa M."/>
        </authorList>
    </citation>
    <scope>NUCLEOTIDE SEQUENCE [LARGE SCALE GENOMIC DNA]</scope>
</reference>
<feature type="domain" description="N-terminal Ras-GEF" evidence="5">
    <location>
        <begin position="1"/>
        <end position="60"/>
    </location>
</feature>
<proteinExistence type="predicted"/>
<dbReference type="PANTHER" id="PTHR23113:SF99">
    <property type="entry name" value="RASGEF DOMAIN-CONTAINING PROTEIN"/>
    <property type="match status" value="1"/>
</dbReference>
<dbReference type="InterPro" id="IPR001895">
    <property type="entry name" value="RASGEF_cat_dom"/>
</dbReference>
<evidence type="ECO:0000259" key="4">
    <source>
        <dbReference type="PROSITE" id="PS50009"/>
    </source>
</evidence>
<evidence type="ECO:0000256" key="1">
    <source>
        <dbReference type="ARBA" id="ARBA00022658"/>
    </source>
</evidence>
<dbReference type="GO" id="GO:0005886">
    <property type="term" value="C:plasma membrane"/>
    <property type="evidence" value="ECO:0007669"/>
    <property type="project" value="TreeGrafter"/>
</dbReference>
<dbReference type="PROSITE" id="PS50009">
    <property type="entry name" value="RASGEF_CAT"/>
    <property type="match status" value="1"/>
</dbReference>
<evidence type="ECO:0000256" key="2">
    <source>
        <dbReference type="PROSITE-ProRule" id="PRU00168"/>
    </source>
</evidence>
<dbReference type="Gene3D" id="1.10.840.10">
    <property type="entry name" value="Ras guanine-nucleotide exchange factors catalytic domain"/>
    <property type="match status" value="1"/>
</dbReference>
<dbReference type="InterPro" id="IPR036964">
    <property type="entry name" value="RASGEF_cat_dom_sf"/>
</dbReference>
<dbReference type="EMBL" id="ASPP01007895">
    <property type="protein sequence ID" value="ETO26387.1"/>
    <property type="molecule type" value="Genomic_DNA"/>
</dbReference>
<evidence type="ECO:0000259" key="5">
    <source>
        <dbReference type="PROSITE" id="PS50212"/>
    </source>
</evidence>
<dbReference type="Pfam" id="PF00617">
    <property type="entry name" value="RasGEF"/>
    <property type="match status" value="1"/>
</dbReference>
<evidence type="ECO:0000313" key="7">
    <source>
        <dbReference type="Proteomes" id="UP000023152"/>
    </source>
</evidence>
<keyword evidence="3" id="KW-0472">Membrane</keyword>
<dbReference type="PROSITE" id="PS50212">
    <property type="entry name" value="RASGEF_NTER"/>
    <property type="match status" value="1"/>
</dbReference>
<keyword evidence="3" id="KW-1133">Transmembrane helix</keyword>